<dbReference type="PANTHER" id="PTHR10127:SF850">
    <property type="entry name" value="METALLOENDOPEPTIDASE"/>
    <property type="match status" value="1"/>
</dbReference>
<organism evidence="2 3">
    <name type="scientific">Pseudomonas kitaguniensis</name>
    <dbReference type="NCBI Taxonomy" id="2607908"/>
    <lineage>
        <taxon>Bacteria</taxon>
        <taxon>Pseudomonadati</taxon>
        <taxon>Pseudomonadota</taxon>
        <taxon>Gammaproteobacteria</taxon>
        <taxon>Pseudomonadales</taxon>
        <taxon>Pseudomonadaceae</taxon>
        <taxon>Pseudomonas</taxon>
    </lineage>
</organism>
<dbReference type="InterPro" id="IPR001506">
    <property type="entry name" value="Peptidase_M12A"/>
</dbReference>
<gene>
    <name evidence="2" type="ORF">F0170_12765</name>
</gene>
<dbReference type="Gene3D" id="3.40.390.10">
    <property type="entry name" value="Collagenase (Catalytic Domain)"/>
    <property type="match status" value="1"/>
</dbReference>
<dbReference type="EMBL" id="VUBA01000068">
    <property type="protein sequence ID" value="MPQ84776.1"/>
    <property type="molecule type" value="Genomic_DNA"/>
</dbReference>
<dbReference type="GO" id="GO:0008270">
    <property type="term" value="F:zinc ion binding"/>
    <property type="evidence" value="ECO:0007669"/>
    <property type="project" value="InterPro"/>
</dbReference>
<dbReference type="InterPro" id="IPR006026">
    <property type="entry name" value="Peptidase_Metallo"/>
</dbReference>
<dbReference type="GO" id="GO:0004222">
    <property type="term" value="F:metalloendopeptidase activity"/>
    <property type="evidence" value="ECO:0007669"/>
    <property type="project" value="InterPro"/>
</dbReference>
<dbReference type="Proteomes" id="UP000325438">
    <property type="component" value="Unassembled WGS sequence"/>
</dbReference>
<dbReference type="AlphaFoldDB" id="A0A5N7JTY2"/>
<evidence type="ECO:0000313" key="2">
    <source>
        <dbReference type="EMBL" id="MPQ84776.1"/>
    </source>
</evidence>
<dbReference type="InterPro" id="IPR024079">
    <property type="entry name" value="MetalloPept_cat_dom_sf"/>
</dbReference>
<protein>
    <recommendedName>
        <fullName evidence="1">Peptidase metallopeptidase domain-containing protein</fullName>
    </recommendedName>
</protein>
<dbReference type="SUPFAM" id="SSF55486">
    <property type="entry name" value="Metalloproteases ('zincins'), catalytic domain"/>
    <property type="match status" value="1"/>
</dbReference>
<proteinExistence type="predicted"/>
<comment type="caution">
    <text evidence="2">The sequence shown here is derived from an EMBL/GenBank/DDBJ whole genome shotgun (WGS) entry which is preliminary data.</text>
</comment>
<dbReference type="SMART" id="SM00235">
    <property type="entry name" value="ZnMc"/>
    <property type="match status" value="1"/>
</dbReference>
<dbReference type="GO" id="GO:0006508">
    <property type="term" value="P:proteolysis"/>
    <property type="evidence" value="ECO:0007669"/>
    <property type="project" value="InterPro"/>
</dbReference>
<accession>A0A5N7JTY2</accession>
<dbReference type="Pfam" id="PF01400">
    <property type="entry name" value="Astacin"/>
    <property type="match status" value="1"/>
</dbReference>
<feature type="domain" description="Peptidase metallopeptidase" evidence="1">
    <location>
        <begin position="53"/>
        <end position="211"/>
    </location>
</feature>
<sequence length="255" mass="28359">MQGRYCLTNFTYTSTGIMMTVNATLDLYTTPAFFPLQTAPTEAIRQARGIATTAYLWPQNSTITISMFDMPDGAKDYIKKNINLWQPYTNLKFDFINSNDGDIRISGKKDAGGCWSAIGTEAKTLPIGDPTMHIDLVQTADLLNQSIRHEFGHALGLEHEHQHPDNTIKWDTGKLYKAAALDNISDADTYENFLKPHDPTTTTQSAYDTASIMHYKVLPSVTTDGSQVGFNEELSEGDKNFMTFLYPPTSVSPLP</sequence>
<reference evidence="2 3" key="1">
    <citation type="submission" date="2019-09" db="EMBL/GenBank/DDBJ databases">
        <title>The draft genomes of Allium pathogen Pseudomonas sp.</title>
        <authorList>
            <person name="Fujikawa T."/>
            <person name="Sawada H."/>
        </authorList>
    </citation>
    <scope>NUCLEOTIDE SEQUENCE [LARGE SCALE GENOMIC DNA]</scope>
    <source>
        <strain evidence="2 3">MAFF 730085</strain>
    </source>
</reference>
<evidence type="ECO:0000313" key="3">
    <source>
        <dbReference type="Proteomes" id="UP000325438"/>
    </source>
</evidence>
<evidence type="ECO:0000259" key="1">
    <source>
        <dbReference type="SMART" id="SM00235"/>
    </source>
</evidence>
<name>A0A5N7JTY2_9PSED</name>
<dbReference type="PANTHER" id="PTHR10127">
    <property type="entry name" value="DISCOIDIN, CUB, EGF, LAMININ , AND ZINC METALLOPROTEASE DOMAIN CONTAINING"/>
    <property type="match status" value="1"/>
</dbReference>